<reference evidence="3" key="2">
    <citation type="submission" date="2015-08" db="UniProtKB">
        <authorList>
            <consortium name="WormBaseParasite"/>
        </authorList>
    </citation>
    <scope>IDENTIFICATION</scope>
</reference>
<sequence>MPGRNSTNNSHSEQKSLGVSSDQRSSSRESVPSQRYSDEDYVCNKAFDDLTKSKRALLNAREKRSKIQGNELKRPASTDINSTLKEVLMETSQKNTGNAPSTTREDGKLKDKFMDELSNFLKKNSQASSSQQNVDPIGGEVSTIMGPKNATNKQLIRAITLLGEELEKMNTVLI</sequence>
<evidence type="ECO:0000256" key="1">
    <source>
        <dbReference type="SAM" id="MobiDB-lite"/>
    </source>
</evidence>
<feature type="compositionally biased region" description="Low complexity" evidence="1">
    <location>
        <begin position="16"/>
        <end position="35"/>
    </location>
</feature>
<proteinExistence type="predicted"/>
<dbReference type="Proteomes" id="UP000035680">
    <property type="component" value="Unassembled WGS sequence"/>
</dbReference>
<dbReference type="AlphaFoldDB" id="A0A0K0FGH5"/>
<name>A0A0K0FGH5_STRVS</name>
<keyword evidence="2" id="KW-1185">Reference proteome</keyword>
<feature type="region of interest" description="Disordered" evidence="1">
    <location>
        <begin position="61"/>
        <end position="110"/>
    </location>
</feature>
<reference evidence="2" key="1">
    <citation type="submission" date="2014-07" db="EMBL/GenBank/DDBJ databases">
        <authorList>
            <person name="Martin A.A"/>
            <person name="De Silva N."/>
        </authorList>
    </citation>
    <scope>NUCLEOTIDE SEQUENCE</scope>
</reference>
<evidence type="ECO:0000313" key="3">
    <source>
        <dbReference type="WBParaSite" id="SVE_0797700.1"/>
    </source>
</evidence>
<feature type="region of interest" description="Disordered" evidence="1">
    <location>
        <begin position="1"/>
        <end position="41"/>
    </location>
</feature>
<protein>
    <submittedName>
        <fullName evidence="3">Uncharacterized protein</fullName>
    </submittedName>
</protein>
<dbReference type="WBParaSite" id="SVE_0797700.1">
    <property type="protein sequence ID" value="SVE_0797700.1"/>
    <property type="gene ID" value="SVE_0797700"/>
</dbReference>
<organism evidence="2 3">
    <name type="scientific">Strongyloides venezuelensis</name>
    <name type="common">Threadworm</name>
    <dbReference type="NCBI Taxonomy" id="75913"/>
    <lineage>
        <taxon>Eukaryota</taxon>
        <taxon>Metazoa</taxon>
        <taxon>Ecdysozoa</taxon>
        <taxon>Nematoda</taxon>
        <taxon>Chromadorea</taxon>
        <taxon>Rhabditida</taxon>
        <taxon>Tylenchina</taxon>
        <taxon>Panagrolaimomorpha</taxon>
        <taxon>Strongyloidoidea</taxon>
        <taxon>Strongyloididae</taxon>
        <taxon>Strongyloides</taxon>
    </lineage>
</organism>
<feature type="compositionally biased region" description="Polar residues" evidence="1">
    <location>
        <begin position="1"/>
        <end position="11"/>
    </location>
</feature>
<evidence type="ECO:0000313" key="2">
    <source>
        <dbReference type="Proteomes" id="UP000035680"/>
    </source>
</evidence>
<feature type="compositionally biased region" description="Polar residues" evidence="1">
    <location>
        <begin position="78"/>
        <end position="102"/>
    </location>
</feature>
<accession>A0A0K0FGH5</accession>